<dbReference type="OrthoDB" id="5354021at2"/>
<dbReference type="RefSeq" id="WP_108894233.1">
    <property type="nucleotide sequence ID" value="NZ_ONZF01000004.1"/>
</dbReference>
<dbReference type="EMBL" id="ONZF01000004">
    <property type="protein sequence ID" value="SPJ24400.1"/>
    <property type="molecule type" value="Genomic_DNA"/>
</dbReference>
<protein>
    <submittedName>
        <fullName evidence="1">Uncharacterized protein</fullName>
    </submittedName>
</protein>
<reference evidence="1 2" key="1">
    <citation type="submission" date="2018-03" db="EMBL/GenBank/DDBJ databases">
        <authorList>
            <person name="Keele B.F."/>
        </authorList>
    </citation>
    <scope>NUCLEOTIDE SEQUENCE [LARGE SCALE GENOMIC DNA]</scope>
    <source>
        <strain evidence="1 2">CECT 8504</strain>
    </source>
</reference>
<accession>A0A2R8BW71</accession>
<dbReference type="SUPFAM" id="SSF53335">
    <property type="entry name" value="S-adenosyl-L-methionine-dependent methyltransferases"/>
    <property type="match status" value="1"/>
</dbReference>
<proteinExistence type="predicted"/>
<name>A0A2R8BW71_9RHOB</name>
<dbReference type="InterPro" id="IPR029063">
    <property type="entry name" value="SAM-dependent_MTases_sf"/>
</dbReference>
<gene>
    <name evidence="1" type="ORF">PAA8504_02228</name>
</gene>
<evidence type="ECO:0000313" key="1">
    <source>
        <dbReference type="EMBL" id="SPJ24400.1"/>
    </source>
</evidence>
<keyword evidence="2" id="KW-1185">Reference proteome</keyword>
<dbReference type="CDD" id="cd02440">
    <property type="entry name" value="AdoMet_MTases"/>
    <property type="match status" value="1"/>
</dbReference>
<organism evidence="1 2">
    <name type="scientific">Palleronia abyssalis</name>
    <dbReference type="NCBI Taxonomy" id="1501240"/>
    <lineage>
        <taxon>Bacteria</taxon>
        <taxon>Pseudomonadati</taxon>
        <taxon>Pseudomonadota</taxon>
        <taxon>Alphaproteobacteria</taxon>
        <taxon>Rhodobacterales</taxon>
        <taxon>Roseobacteraceae</taxon>
        <taxon>Palleronia</taxon>
    </lineage>
</organism>
<dbReference type="AlphaFoldDB" id="A0A2R8BW71"/>
<evidence type="ECO:0000313" key="2">
    <source>
        <dbReference type="Proteomes" id="UP000244912"/>
    </source>
</evidence>
<dbReference type="Gene3D" id="3.40.50.150">
    <property type="entry name" value="Vaccinia Virus protein VP39"/>
    <property type="match status" value="1"/>
</dbReference>
<sequence length="524" mass="58092">MSLPEIATLWIGPEVSWLEQLCLKSFVDAGHRMTVFTYDHVGGLPEGVHVAPASEIMPADTILRHARTGSPAYHADIFRLRLMHQTDMIWADSDAYCVRPWEIAPDAPFYGWISDNVEQVNNGVLRLPKGSVTLRQMTEFADDPFPIPPWLPEKRQAELRAAKATGQGVHVSELPWGVLGPDLLTHMLIDTGEIEHAQPGPVIYPVPFKTAGMVLNANRRDQTEALITDQTLSIHFWGRRFRNMAAKRGGVPDKGSYARMLLDRHGIDLDKTAHLMKYRPPSKSKRRAELPETVDFSMLTTADVANLVLQRSEVVRSGPAIRAWLEGDDAPLRELAETQRDLILTRAIERLREQTELFLDATDERPPAHIADIGCGYGFASLVLYQRYKCDLVLIDIESTPDRHFSFAETGAAYTDLSKVRAFLEANGVPPGKIITINPAKGGDLAEAGQVDLAISLISCGYHYPAETYGGFFRDQVAPDGRIVLDIRKGSGGIPYLKQLGQVEVLDKADKHAAVLVRKEPVSA</sequence>
<dbReference type="Proteomes" id="UP000244912">
    <property type="component" value="Unassembled WGS sequence"/>
</dbReference>